<name>A0A5Q2QAI4_9GAMM</name>
<sequence length="105" mass="10903">MDAGNLFGVFAALIVVLGVIVGGAYLIRRFGGQLATNPGPLRVLSSINVGTRERVVLIQAGDEQLLLGVAPGRVELLKNPTTPIDVPAPAAFAQSLSSALNRGRQ</sequence>
<evidence type="ECO:0000313" key="9">
    <source>
        <dbReference type="Proteomes" id="UP000388235"/>
    </source>
</evidence>
<evidence type="ECO:0000256" key="1">
    <source>
        <dbReference type="ARBA" id="ARBA00022475"/>
    </source>
</evidence>
<keyword evidence="5 7" id="KW-0975">Bacterial flagellum</keyword>
<dbReference type="Pfam" id="PF04347">
    <property type="entry name" value="FliO"/>
    <property type="match status" value="1"/>
</dbReference>
<dbReference type="OrthoDB" id="5741235at2"/>
<evidence type="ECO:0000256" key="3">
    <source>
        <dbReference type="ARBA" id="ARBA00022989"/>
    </source>
</evidence>
<dbReference type="GO" id="GO:0009425">
    <property type="term" value="C:bacterial-type flagellum basal body"/>
    <property type="evidence" value="ECO:0007669"/>
    <property type="project" value="UniProtKB-SubCell"/>
</dbReference>
<dbReference type="Proteomes" id="UP000388235">
    <property type="component" value="Chromosome"/>
</dbReference>
<organism evidence="8 9">
    <name type="scientific">Litorivicinus lipolyticus</name>
    <dbReference type="NCBI Taxonomy" id="418701"/>
    <lineage>
        <taxon>Bacteria</taxon>
        <taxon>Pseudomonadati</taxon>
        <taxon>Pseudomonadota</taxon>
        <taxon>Gammaproteobacteria</taxon>
        <taxon>Oceanospirillales</taxon>
        <taxon>Litorivicinaceae</taxon>
        <taxon>Litorivicinus</taxon>
    </lineage>
</organism>
<reference evidence="8 9" key="1">
    <citation type="submission" date="2019-11" db="EMBL/GenBank/DDBJ databases">
        <authorList>
            <person name="Khan S.A."/>
            <person name="Jeon C.O."/>
            <person name="Chun B.H."/>
        </authorList>
    </citation>
    <scope>NUCLEOTIDE SEQUENCE [LARGE SCALE GENOMIC DNA]</scope>
    <source>
        <strain evidence="8 9">IMCC 1097</strain>
    </source>
</reference>
<dbReference type="RefSeq" id="WP_153713757.1">
    <property type="nucleotide sequence ID" value="NZ_CP045871.1"/>
</dbReference>
<dbReference type="GO" id="GO:0044781">
    <property type="term" value="P:bacterial-type flagellum organization"/>
    <property type="evidence" value="ECO:0007669"/>
    <property type="project" value="UniProtKB-UniRule"/>
</dbReference>
<comment type="subcellular location">
    <subcellularLocation>
        <location evidence="7">Cell membrane</location>
    </subcellularLocation>
    <subcellularLocation>
        <location evidence="7">Bacterial flagellum basal body</location>
    </subcellularLocation>
</comment>
<dbReference type="EMBL" id="CP045871">
    <property type="protein sequence ID" value="QGG80253.1"/>
    <property type="molecule type" value="Genomic_DNA"/>
</dbReference>
<accession>A0A5Q2QAI4</accession>
<keyword evidence="8" id="KW-0282">Flagellum</keyword>
<evidence type="ECO:0000256" key="4">
    <source>
        <dbReference type="ARBA" id="ARBA00023136"/>
    </source>
</evidence>
<keyword evidence="8" id="KW-0966">Cell projection</keyword>
<dbReference type="InterPro" id="IPR022781">
    <property type="entry name" value="Flagellar_biosynth_FliO"/>
</dbReference>
<keyword evidence="9" id="KW-1185">Reference proteome</keyword>
<feature type="transmembrane region" description="Helical" evidence="7">
    <location>
        <begin position="6"/>
        <end position="27"/>
    </location>
</feature>
<gene>
    <name evidence="8" type="primary">fliO</name>
    <name evidence="8" type="ORF">GH975_06550</name>
</gene>
<comment type="similarity">
    <text evidence="6 7">Belongs to the FliO/MopB family.</text>
</comment>
<evidence type="ECO:0000313" key="8">
    <source>
        <dbReference type="EMBL" id="QGG80253.1"/>
    </source>
</evidence>
<keyword evidence="8" id="KW-0969">Cilium</keyword>
<protein>
    <recommendedName>
        <fullName evidence="7">Flagellar protein</fullName>
    </recommendedName>
</protein>
<evidence type="ECO:0000256" key="5">
    <source>
        <dbReference type="ARBA" id="ARBA00023143"/>
    </source>
</evidence>
<evidence type="ECO:0000256" key="7">
    <source>
        <dbReference type="RuleBase" id="RU362064"/>
    </source>
</evidence>
<keyword evidence="4 7" id="KW-0472">Membrane</keyword>
<keyword evidence="2 7" id="KW-0812">Transmembrane</keyword>
<proteinExistence type="inferred from homology"/>
<dbReference type="GO" id="GO:0005886">
    <property type="term" value="C:plasma membrane"/>
    <property type="evidence" value="ECO:0007669"/>
    <property type="project" value="UniProtKB-SubCell"/>
</dbReference>
<dbReference type="NCBIfam" id="TIGR03500">
    <property type="entry name" value="FliO_TIGR"/>
    <property type="match status" value="1"/>
</dbReference>
<dbReference type="KEGG" id="llp:GH975_06550"/>
<keyword evidence="3 7" id="KW-1133">Transmembrane helix</keyword>
<dbReference type="PANTHER" id="PTHR38766">
    <property type="entry name" value="FLAGELLAR PROTEIN FLIO"/>
    <property type="match status" value="1"/>
</dbReference>
<dbReference type="InterPro" id="IPR052205">
    <property type="entry name" value="FliO/MopB"/>
</dbReference>
<keyword evidence="1 7" id="KW-1003">Cell membrane</keyword>
<evidence type="ECO:0000256" key="6">
    <source>
        <dbReference type="ARBA" id="ARBA00037937"/>
    </source>
</evidence>
<evidence type="ECO:0000256" key="2">
    <source>
        <dbReference type="ARBA" id="ARBA00022692"/>
    </source>
</evidence>
<dbReference type="PANTHER" id="PTHR38766:SF1">
    <property type="entry name" value="FLAGELLAR PROTEIN FLIO"/>
    <property type="match status" value="1"/>
</dbReference>
<dbReference type="AlphaFoldDB" id="A0A5Q2QAI4"/>